<protein>
    <submittedName>
        <fullName evidence="3">CHK kinase-like domain-containing protein</fullName>
    </submittedName>
</protein>
<dbReference type="Gene3D" id="3.90.1200.10">
    <property type="match status" value="1"/>
</dbReference>
<dbReference type="PANTHER" id="PTHR23020:SF15">
    <property type="entry name" value="CHK KINASE-LIKE DOMAIN-CONTAINING PROTEIN"/>
    <property type="match status" value="1"/>
</dbReference>
<dbReference type="InterPro" id="IPR015897">
    <property type="entry name" value="CHK_kinase-like"/>
</dbReference>
<dbReference type="InterPro" id="IPR012877">
    <property type="entry name" value="Dhs-27"/>
</dbReference>
<proteinExistence type="predicted"/>
<keyword evidence="2" id="KW-1185">Reference proteome</keyword>
<evidence type="ECO:0000313" key="3">
    <source>
        <dbReference type="WBParaSite" id="MBELARI_LOCUS8083"/>
    </source>
</evidence>
<organism evidence="2 3">
    <name type="scientific">Mesorhabditis belari</name>
    <dbReference type="NCBI Taxonomy" id="2138241"/>
    <lineage>
        <taxon>Eukaryota</taxon>
        <taxon>Metazoa</taxon>
        <taxon>Ecdysozoa</taxon>
        <taxon>Nematoda</taxon>
        <taxon>Chromadorea</taxon>
        <taxon>Rhabditida</taxon>
        <taxon>Rhabditina</taxon>
        <taxon>Rhabditomorpha</taxon>
        <taxon>Rhabditoidea</taxon>
        <taxon>Rhabditidae</taxon>
        <taxon>Mesorhabditinae</taxon>
        <taxon>Mesorhabditis</taxon>
    </lineage>
</organism>
<dbReference type="InterPro" id="IPR011009">
    <property type="entry name" value="Kinase-like_dom_sf"/>
</dbReference>
<dbReference type="SMART" id="SM00587">
    <property type="entry name" value="CHK"/>
    <property type="match status" value="1"/>
</dbReference>
<evidence type="ECO:0000259" key="1">
    <source>
        <dbReference type="SMART" id="SM00587"/>
    </source>
</evidence>
<dbReference type="SUPFAM" id="SSF56112">
    <property type="entry name" value="Protein kinase-like (PK-like)"/>
    <property type="match status" value="1"/>
</dbReference>
<reference evidence="3" key="1">
    <citation type="submission" date="2024-02" db="UniProtKB">
        <authorList>
            <consortium name="WormBaseParasite"/>
        </authorList>
    </citation>
    <scope>IDENTIFICATION</scope>
</reference>
<dbReference type="WBParaSite" id="MBELARI_LOCUS8083">
    <property type="protein sequence ID" value="MBELARI_LOCUS8083"/>
    <property type="gene ID" value="MBELARI_LOCUS8083"/>
</dbReference>
<dbReference type="PANTHER" id="PTHR23020">
    <property type="entry name" value="UNCHARACTERIZED NUCLEAR HORMONE RECEPTOR-RELATED"/>
    <property type="match status" value="1"/>
</dbReference>
<dbReference type="AlphaFoldDB" id="A0AAF3FPS4"/>
<feature type="domain" description="CHK kinase-like" evidence="1">
    <location>
        <begin position="119"/>
        <end position="304"/>
    </location>
</feature>
<accession>A0AAF3FPS4</accession>
<sequence length="376" mass="43786">MQKAFETKAKFGQHRKAHFTEIHGGFVSQVVFINFDWIGESVEFLPKKAVVKVTTAQELQKVVDQILAKSSDEFSDIGAMINNNELNFYENCKKWGLDEDWITRFYCGRKAGHGISCGYIALELIEGIEARYQYDCVKEPAFLDILKMATNIHSRAILNPDIVNEISRNVPETVYAQLFSAESTQSVLNTILIDEPQKKDQIERINKFAQIYDHLERERAIKMETCPMKLLCHGDFTIANFLWHQVDNVLKPKIALDWQMCHIGNPLTDLARLFAISLSPEDLKNRRDFYLEFYFEELKKEAFPKELPWESKEKFIEAFEKTFPIEMVIVTSMLVPIVDAMLRTCPESKKEKTAKEFRRKLYGILDVCEEFIEKFY</sequence>
<evidence type="ECO:0000313" key="2">
    <source>
        <dbReference type="Proteomes" id="UP000887575"/>
    </source>
</evidence>
<dbReference type="InterPro" id="IPR052961">
    <property type="entry name" value="Oxido-Kinase-like_Enzymes"/>
</dbReference>
<dbReference type="Proteomes" id="UP000887575">
    <property type="component" value="Unassembled WGS sequence"/>
</dbReference>
<dbReference type="Pfam" id="PF07914">
    <property type="entry name" value="DUF1679"/>
    <property type="match status" value="1"/>
</dbReference>
<name>A0AAF3FPS4_9BILA</name>